<evidence type="ECO:0000256" key="1">
    <source>
        <dbReference type="ARBA" id="ARBA00012374"/>
    </source>
</evidence>
<evidence type="ECO:0000256" key="2">
    <source>
        <dbReference type="ARBA" id="ARBA00032707"/>
    </source>
</evidence>
<comment type="catalytic activity">
    <reaction evidence="3">
        <text>di-trans,octa-cis-undecaprenyl diphosphate + H2O = di-trans,octa-cis-undecaprenyl phosphate + phosphate + H(+)</text>
        <dbReference type="Rhea" id="RHEA:28094"/>
        <dbReference type="ChEBI" id="CHEBI:15377"/>
        <dbReference type="ChEBI" id="CHEBI:15378"/>
        <dbReference type="ChEBI" id="CHEBI:43474"/>
        <dbReference type="ChEBI" id="CHEBI:58405"/>
        <dbReference type="ChEBI" id="CHEBI:60392"/>
        <dbReference type="EC" id="3.6.1.27"/>
    </reaction>
</comment>
<evidence type="ECO:0000256" key="4">
    <source>
        <dbReference type="SAM" id="Phobius"/>
    </source>
</evidence>
<dbReference type="PATRIC" id="fig|1261127.3.peg.5555"/>
<dbReference type="Pfam" id="PF01569">
    <property type="entry name" value="PAP2"/>
    <property type="match status" value="1"/>
</dbReference>
<dbReference type="KEGG" id="cama:F384_26785"/>
<feature type="transmembrane region" description="Helical" evidence="4">
    <location>
        <begin position="153"/>
        <end position="171"/>
    </location>
</feature>
<dbReference type="EC" id="3.6.1.27" evidence="1"/>
<dbReference type="OrthoDB" id="9801622at2"/>
<dbReference type="EMBL" id="CP011133">
    <property type="protein sequence ID" value="AKE62168.1"/>
    <property type="molecule type" value="Genomic_DNA"/>
</dbReference>
<name>A0A0F6RIY0_CITAM</name>
<evidence type="ECO:0000256" key="3">
    <source>
        <dbReference type="ARBA" id="ARBA00047594"/>
    </source>
</evidence>
<keyword evidence="6" id="KW-0614">Plasmid</keyword>
<dbReference type="InterPro" id="IPR033879">
    <property type="entry name" value="UPP_Pase"/>
</dbReference>
<dbReference type="PANTHER" id="PTHR14969">
    <property type="entry name" value="SPHINGOSINE-1-PHOSPHATE PHOSPHOHYDROLASE"/>
    <property type="match status" value="1"/>
</dbReference>
<reference evidence="6 7" key="1">
    <citation type="submission" date="2015-03" db="EMBL/GenBank/DDBJ databases">
        <title>Complete genome sequence of Citrobacter amalonaticus Y19.</title>
        <authorList>
            <person name="Park S."/>
        </authorList>
    </citation>
    <scope>NUCLEOTIDE SEQUENCE [LARGE SCALE GENOMIC DNA]</scope>
    <source>
        <strain evidence="6 7">Y19</strain>
        <plasmid evidence="7">Plasmid</plasmid>
    </source>
</reference>
<keyword evidence="4" id="KW-0472">Membrane</keyword>
<feature type="transmembrane region" description="Helical" evidence="4">
    <location>
        <begin position="26"/>
        <end position="51"/>
    </location>
</feature>
<dbReference type="GO" id="GO:0005886">
    <property type="term" value="C:plasma membrane"/>
    <property type="evidence" value="ECO:0007669"/>
    <property type="project" value="InterPro"/>
</dbReference>
<geneLocation type="plasmid" evidence="6">
    <name>unnamed</name>
</geneLocation>
<dbReference type="InterPro" id="IPR036938">
    <property type="entry name" value="PAP2/HPO_sf"/>
</dbReference>
<evidence type="ECO:0000313" key="6">
    <source>
        <dbReference type="EMBL" id="AKE62168.1"/>
    </source>
</evidence>
<dbReference type="SMART" id="SM00014">
    <property type="entry name" value="acidPPc"/>
    <property type="match status" value="1"/>
</dbReference>
<dbReference type="Gene3D" id="1.20.144.10">
    <property type="entry name" value="Phosphatidic acid phosphatase type 2/haloperoxidase"/>
    <property type="match status" value="1"/>
</dbReference>
<feature type="transmembrane region" description="Helical" evidence="4">
    <location>
        <begin position="63"/>
        <end position="82"/>
    </location>
</feature>
<dbReference type="InterPro" id="IPR000326">
    <property type="entry name" value="PAP2/HPO"/>
</dbReference>
<evidence type="ECO:0000313" key="7">
    <source>
        <dbReference type="Proteomes" id="UP000034085"/>
    </source>
</evidence>
<protein>
    <recommendedName>
        <fullName evidence="1">undecaprenyl-diphosphate phosphatase</fullName>
        <ecNumber evidence="1">3.6.1.27</ecNumber>
    </recommendedName>
    <alternativeName>
        <fullName evidence="2">Undecaprenyl pyrophosphate phosphatase</fullName>
    </alternativeName>
</protein>
<dbReference type="GO" id="GO:0050380">
    <property type="term" value="F:undecaprenyl-diphosphatase activity"/>
    <property type="evidence" value="ECO:0007669"/>
    <property type="project" value="UniProtKB-EC"/>
</dbReference>
<gene>
    <name evidence="6" type="ORF">F384_26785</name>
</gene>
<keyword evidence="4" id="KW-0812">Transmembrane</keyword>
<dbReference type="SUPFAM" id="SSF48317">
    <property type="entry name" value="Acid phosphatase/Vanadium-dependent haloperoxidase"/>
    <property type="match status" value="1"/>
</dbReference>
<dbReference type="CDD" id="cd03385">
    <property type="entry name" value="PAP2_BcrC_like"/>
    <property type="match status" value="1"/>
</dbReference>
<dbReference type="Proteomes" id="UP000034085">
    <property type="component" value="Plasmid"/>
</dbReference>
<feature type="domain" description="Phosphatidic acid phosphatase type 2/haloperoxidase" evidence="5">
    <location>
        <begin position="60"/>
        <end position="168"/>
    </location>
</feature>
<dbReference type="RefSeq" id="WP_046499050.1">
    <property type="nucleotide sequence ID" value="NZ_CP011133.1"/>
</dbReference>
<dbReference type="AlphaFoldDB" id="A0A0F6RIY0"/>
<feature type="transmembrane region" description="Helical" evidence="4">
    <location>
        <begin position="129"/>
        <end position="147"/>
    </location>
</feature>
<evidence type="ECO:0000259" key="5">
    <source>
        <dbReference type="SMART" id="SM00014"/>
    </source>
</evidence>
<accession>A0A0F6RIY0</accession>
<sequence>MLNEIETLNRKIFLAMNAKPGTPDSALVIANFFANTLIYAIPFIIIFLWFAGKEKGKILALRSTLTMVIGVVLSLIIGSLWPHPRPFMVPLGYVWFSHTADYSFPSDHMTIFVCFALALISAKAVRTGLVVLGISILVAWSRIYLGVHFPLDMIGGVITGMVSNALFCRLWKYKGEYVFSFFKTISLKLFKI</sequence>
<keyword evidence="4" id="KW-1133">Transmembrane helix</keyword>
<feature type="transmembrane region" description="Helical" evidence="4">
    <location>
        <begin position="102"/>
        <end position="122"/>
    </location>
</feature>
<organism evidence="6 7">
    <name type="scientific">Citrobacter amalonaticus Y19</name>
    <dbReference type="NCBI Taxonomy" id="1261127"/>
    <lineage>
        <taxon>Bacteria</taxon>
        <taxon>Pseudomonadati</taxon>
        <taxon>Pseudomonadota</taxon>
        <taxon>Gammaproteobacteria</taxon>
        <taxon>Enterobacterales</taxon>
        <taxon>Enterobacteriaceae</taxon>
        <taxon>Citrobacter</taxon>
    </lineage>
</organism>
<dbReference type="HOGENOM" id="CLU_072573_8_2_6"/>
<proteinExistence type="predicted"/>
<dbReference type="PANTHER" id="PTHR14969:SF13">
    <property type="entry name" value="AT30094P"/>
    <property type="match status" value="1"/>
</dbReference>